<dbReference type="Proteomes" id="UP000293089">
    <property type="component" value="Unassembled WGS sequence"/>
</dbReference>
<dbReference type="Pfam" id="PF12833">
    <property type="entry name" value="HTH_18"/>
    <property type="match status" value="1"/>
</dbReference>
<dbReference type="InterPro" id="IPR009594">
    <property type="entry name" value="Tscrpt_reg_HTH_AraC_N"/>
</dbReference>
<sequence length="273" mass="29521">MVQGRIPEHALSAVYEPMINLILRGGKSMTVGGSTLHYDPATYFVMTVELPAVGQVHAAADGSPYLAVALNLDAGVIGRLLDDMQGADACRGAASRPVAAFSVATVTPELMDAWVRMLSLMERPRDIPALAPVYEREILYRVLQGPHGQLLRDIATPETALGRVRKAIQWIRQHYAAPLRIGTLAQLAAMSESAFHRHFKAATALSPLQYQKQLRLLQARQLLTAQGASVTAAAMEVGYESATQFSREYARAFGLPPSQDAARILAAFRASAS</sequence>
<evidence type="ECO:0000259" key="4">
    <source>
        <dbReference type="PROSITE" id="PS01124"/>
    </source>
</evidence>
<feature type="domain" description="HTH araC/xylS-type" evidence="4">
    <location>
        <begin position="165"/>
        <end position="263"/>
    </location>
</feature>
<dbReference type="SMART" id="SM00342">
    <property type="entry name" value="HTH_ARAC"/>
    <property type="match status" value="1"/>
</dbReference>
<dbReference type="InterPro" id="IPR018060">
    <property type="entry name" value="HTH_AraC"/>
</dbReference>
<evidence type="ECO:0000313" key="6">
    <source>
        <dbReference type="Proteomes" id="UP000293089"/>
    </source>
</evidence>
<reference evidence="5 6" key="1">
    <citation type="submission" date="2019-02" db="EMBL/GenBank/DDBJ databases">
        <title>WGS of Pseudoxanthomonas species novum from clinical isolates.</title>
        <authorList>
            <person name="Bernier A.-M."/>
            <person name="Bernard K."/>
            <person name="Vachon A."/>
        </authorList>
    </citation>
    <scope>NUCLEOTIDE SEQUENCE [LARGE SCALE GENOMIC DNA]</scope>
    <source>
        <strain evidence="6">NML 170316</strain>
    </source>
</reference>
<dbReference type="PROSITE" id="PS01124">
    <property type="entry name" value="HTH_ARAC_FAMILY_2"/>
    <property type="match status" value="1"/>
</dbReference>
<dbReference type="EMBL" id="SHME01000003">
    <property type="protein sequence ID" value="TAA19885.1"/>
    <property type="molecule type" value="Genomic_DNA"/>
</dbReference>
<dbReference type="PANTHER" id="PTHR43436:SF1">
    <property type="entry name" value="TRANSCRIPTIONAL REGULATORY PROTEIN"/>
    <property type="match status" value="1"/>
</dbReference>
<evidence type="ECO:0000256" key="2">
    <source>
        <dbReference type="ARBA" id="ARBA00023125"/>
    </source>
</evidence>
<gene>
    <name evidence="5" type="ORF">EA658_11960</name>
</gene>
<name>A0ABY1WEX6_9GAMM</name>
<dbReference type="PROSITE" id="PS00041">
    <property type="entry name" value="HTH_ARAC_FAMILY_1"/>
    <property type="match status" value="1"/>
</dbReference>
<keyword evidence="6" id="KW-1185">Reference proteome</keyword>
<dbReference type="Pfam" id="PF06719">
    <property type="entry name" value="AraC_N"/>
    <property type="match status" value="1"/>
</dbReference>
<evidence type="ECO:0000256" key="1">
    <source>
        <dbReference type="ARBA" id="ARBA00023015"/>
    </source>
</evidence>
<dbReference type="PANTHER" id="PTHR43436">
    <property type="entry name" value="ARAC-FAMILY TRANSCRIPTIONAL REGULATOR"/>
    <property type="match status" value="1"/>
</dbReference>
<dbReference type="InterPro" id="IPR009057">
    <property type="entry name" value="Homeodomain-like_sf"/>
</dbReference>
<evidence type="ECO:0000256" key="3">
    <source>
        <dbReference type="ARBA" id="ARBA00023163"/>
    </source>
</evidence>
<proteinExistence type="predicted"/>
<keyword evidence="3" id="KW-0804">Transcription</keyword>
<accession>A0ABY1WEX6</accession>
<keyword evidence="2" id="KW-0238">DNA-binding</keyword>
<organism evidence="5 6">
    <name type="scientific">Pseudoxanthomonas winnipegensis</name>
    <dbReference type="NCBI Taxonomy" id="2480810"/>
    <lineage>
        <taxon>Bacteria</taxon>
        <taxon>Pseudomonadati</taxon>
        <taxon>Pseudomonadota</taxon>
        <taxon>Gammaproteobacteria</taxon>
        <taxon>Lysobacterales</taxon>
        <taxon>Lysobacteraceae</taxon>
        <taxon>Pseudoxanthomonas</taxon>
    </lineage>
</organism>
<comment type="caution">
    <text evidence="5">The sequence shown here is derived from an EMBL/GenBank/DDBJ whole genome shotgun (WGS) entry which is preliminary data.</text>
</comment>
<protein>
    <submittedName>
        <fullName evidence="5">AraC family transcriptional regulator</fullName>
    </submittedName>
</protein>
<dbReference type="SUPFAM" id="SSF46689">
    <property type="entry name" value="Homeodomain-like"/>
    <property type="match status" value="2"/>
</dbReference>
<evidence type="ECO:0000313" key="5">
    <source>
        <dbReference type="EMBL" id="TAA19885.1"/>
    </source>
</evidence>
<keyword evidence="1" id="KW-0805">Transcription regulation</keyword>
<dbReference type="Gene3D" id="1.10.10.60">
    <property type="entry name" value="Homeodomain-like"/>
    <property type="match status" value="1"/>
</dbReference>
<dbReference type="InterPro" id="IPR018062">
    <property type="entry name" value="HTH_AraC-typ_CS"/>
</dbReference>